<feature type="domain" description="DUF3291" evidence="1">
    <location>
        <begin position="3"/>
        <end position="140"/>
    </location>
</feature>
<comment type="caution">
    <text evidence="2">The sequence shown here is derived from an EMBL/GenBank/DDBJ whole genome shotgun (WGS) entry which is preliminary data.</text>
</comment>
<accession>A0ABQ2CXJ9</accession>
<reference evidence="3" key="1">
    <citation type="journal article" date="2019" name="Int. J. Syst. Evol. Microbiol.">
        <title>The Global Catalogue of Microorganisms (GCM) 10K type strain sequencing project: providing services to taxonomists for standard genome sequencing and annotation.</title>
        <authorList>
            <consortium name="The Broad Institute Genomics Platform"/>
            <consortium name="The Broad Institute Genome Sequencing Center for Infectious Disease"/>
            <person name="Wu L."/>
            <person name="Ma J."/>
        </authorList>
    </citation>
    <scope>NUCLEOTIDE SEQUENCE [LARGE SCALE GENOMIC DNA]</scope>
    <source>
        <strain evidence="3">JCM 14370</strain>
    </source>
</reference>
<dbReference type="InterPro" id="IPR011008">
    <property type="entry name" value="Dimeric_a/b-barrel"/>
</dbReference>
<keyword evidence="3" id="KW-1185">Reference proteome</keyword>
<organism evidence="2 3">
    <name type="scientific">Deinococcus roseus</name>
    <dbReference type="NCBI Taxonomy" id="392414"/>
    <lineage>
        <taxon>Bacteria</taxon>
        <taxon>Thermotogati</taxon>
        <taxon>Deinococcota</taxon>
        <taxon>Deinococci</taxon>
        <taxon>Deinococcales</taxon>
        <taxon>Deinococcaceae</taxon>
        <taxon>Deinococcus</taxon>
    </lineage>
</organism>
<dbReference type="EMBL" id="BMOD01000002">
    <property type="protein sequence ID" value="GGJ23952.1"/>
    <property type="molecule type" value="Genomic_DNA"/>
</dbReference>
<evidence type="ECO:0000313" key="2">
    <source>
        <dbReference type="EMBL" id="GGJ23952.1"/>
    </source>
</evidence>
<sequence>MQLAQVNIGRLLAPIDSPQLAGFVSRLDEINALAESTPGFVWRLTGEGNDATSLRPYEDEMIIVNMSVWSDLESLKNYTYKSDHVQVMKDRKQWFEHMKEAYMVLWWIEDNHLPTVFEARDRLEHLRKHGPTPQAFTFRQNFSAEEARAATAETPLIGG</sequence>
<dbReference type="InterPro" id="IPR021708">
    <property type="entry name" value="DUF3291"/>
</dbReference>
<dbReference type="Proteomes" id="UP000632222">
    <property type="component" value="Unassembled WGS sequence"/>
</dbReference>
<evidence type="ECO:0000313" key="3">
    <source>
        <dbReference type="Proteomes" id="UP000632222"/>
    </source>
</evidence>
<name>A0ABQ2CXJ9_9DEIO</name>
<protein>
    <recommendedName>
        <fullName evidence="1">DUF3291 domain-containing protein</fullName>
    </recommendedName>
</protein>
<gene>
    <name evidence="2" type="ORF">GCM10008938_07660</name>
</gene>
<dbReference type="RefSeq" id="WP_189000136.1">
    <property type="nucleotide sequence ID" value="NZ_BMOD01000002.1"/>
</dbReference>
<proteinExistence type="predicted"/>
<dbReference type="SUPFAM" id="SSF54909">
    <property type="entry name" value="Dimeric alpha+beta barrel"/>
    <property type="match status" value="1"/>
</dbReference>
<evidence type="ECO:0000259" key="1">
    <source>
        <dbReference type="Pfam" id="PF11695"/>
    </source>
</evidence>
<dbReference type="Pfam" id="PF11695">
    <property type="entry name" value="DUF3291"/>
    <property type="match status" value="1"/>
</dbReference>